<dbReference type="Proteomes" id="UP000269221">
    <property type="component" value="Unassembled WGS sequence"/>
</dbReference>
<gene>
    <name evidence="1" type="ORF">DUI87_08916</name>
</gene>
<comment type="caution">
    <text evidence="1">The sequence shown here is derived from an EMBL/GenBank/DDBJ whole genome shotgun (WGS) entry which is preliminary data.</text>
</comment>
<evidence type="ECO:0000313" key="2">
    <source>
        <dbReference type="Proteomes" id="UP000269221"/>
    </source>
</evidence>
<reference evidence="1 2" key="1">
    <citation type="submission" date="2018-07" db="EMBL/GenBank/DDBJ databases">
        <title>A high quality draft genome assembly of the barn swallow (H. rustica rustica).</title>
        <authorList>
            <person name="Formenti G."/>
            <person name="Chiara M."/>
            <person name="Poveda L."/>
            <person name="Francoijs K.-J."/>
            <person name="Bonisoli-Alquati A."/>
            <person name="Canova L."/>
            <person name="Gianfranceschi L."/>
            <person name="Horner D.S."/>
            <person name="Saino N."/>
        </authorList>
    </citation>
    <scope>NUCLEOTIDE SEQUENCE [LARGE SCALE GENOMIC DNA]</scope>
    <source>
        <strain evidence="1">Chelidonia</strain>
        <tissue evidence="1">Blood</tissue>
    </source>
</reference>
<sequence length="83" mass="9654">MSELEKRYWVWTSKRKEYRYRRAAALKLIQGVAFGYFQESQVDFGLRLRNTAFESASGQLSVTSFPVQHDCEITVMIIKDDVG</sequence>
<protein>
    <submittedName>
        <fullName evidence="1">Uncharacterized protein</fullName>
    </submittedName>
</protein>
<keyword evidence="2" id="KW-1185">Reference proteome</keyword>
<organism evidence="1 2">
    <name type="scientific">Hirundo rustica rustica</name>
    <dbReference type="NCBI Taxonomy" id="333673"/>
    <lineage>
        <taxon>Eukaryota</taxon>
        <taxon>Metazoa</taxon>
        <taxon>Chordata</taxon>
        <taxon>Craniata</taxon>
        <taxon>Vertebrata</taxon>
        <taxon>Euteleostomi</taxon>
        <taxon>Archelosauria</taxon>
        <taxon>Archosauria</taxon>
        <taxon>Dinosauria</taxon>
        <taxon>Saurischia</taxon>
        <taxon>Theropoda</taxon>
        <taxon>Coelurosauria</taxon>
        <taxon>Aves</taxon>
        <taxon>Neognathae</taxon>
        <taxon>Neoaves</taxon>
        <taxon>Telluraves</taxon>
        <taxon>Australaves</taxon>
        <taxon>Passeriformes</taxon>
        <taxon>Sylvioidea</taxon>
        <taxon>Hirundinidae</taxon>
        <taxon>Hirundo</taxon>
    </lineage>
</organism>
<dbReference type="AlphaFoldDB" id="A0A3M0KL59"/>
<evidence type="ECO:0000313" key="1">
    <source>
        <dbReference type="EMBL" id="RMC13833.1"/>
    </source>
</evidence>
<proteinExistence type="predicted"/>
<name>A0A3M0KL59_HIRRU</name>
<dbReference type="EMBL" id="QRBI01000105">
    <property type="protein sequence ID" value="RMC13833.1"/>
    <property type="molecule type" value="Genomic_DNA"/>
</dbReference>
<accession>A0A3M0KL59</accession>